<dbReference type="Proteomes" id="UP000316798">
    <property type="component" value="Chromosome"/>
</dbReference>
<dbReference type="PANTHER" id="PTHR43767">
    <property type="entry name" value="LONG-CHAIN-FATTY-ACID--COA LIGASE"/>
    <property type="match status" value="1"/>
</dbReference>
<dbReference type="AlphaFoldDB" id="A0A515D6L3"/>
<dbReference type="Pfam" id="PF13193">
    <property type="entry name" value="AMP-binding_C"/>
    <property type="match status" value="1"/>
</dbReference>
<evidence type="ECO:0000256" key="6">
    <source>
        <dbReference type="ARBA" id="ARBA00042773"/>
    </source>
</evidence>
<dbReference type="InterPro" id="IPR045851">
    <property type="entry name" value="AMP-bd_C_sf"/>
</dbReference>
<dbReference type="OrthoDB" id="9787658at2"/>
<dbReference type="PANTHER" id="PTHR43767:SF8">
    <property type="entry name" value="LONG-CHAIN-FATTY-ACID--COA LIGASE"/>
    <property type="match status" value="1"/>
</dbReference>
<dbReference type="SUPFAM" id="SSF56801">
    <property type="entry name" value="Acetyl-CoA synthetase-like"/>
    <property type="match status" value="1"/>
</dbReference>
<dbReference type="InterPro" id="IPR000873">
    <property type="entry name" value="AMP-dep_synth/lig_dom"/>
</dbReference>
<evidence type="ECO:0000256" key="2">
    <source>
        <dbReference type="ARBA" id="ARBA00005005"/>
    </source>
</evidence>
<sequence length="457" mass="48714">MTTFPLVTHRGMDDALAYRHGEVITVGQFLHDARRLAALYPPGRHVLNACTDRYHFTVGLAAALLADRISLLPPTHTPEMVRQLRLLAPDVFCLSDGPTTIDLPRVAYPEAAEAAGDSPEAVPVPAGIPQIPADQTVAQVFTSGSTGVPQPHRKTWGALVRNMQAGAARLGLDGGARYSIVGTVPPQHMYGFESTVLLALQGGAALSAEHPFYPADICSAIAAVPRPRLLVSTPVHLRALLCAGVDVPALDLVVSATAPMPAQLALAAEARLQVPLLEIYGSTETGQIATRRTAQALPWTLLPDVRLVAQGERMWASGGHVEVPVALGDVLECVDDRHFLLHGRKADLVNIAGKRNSLAYLNHQLNAIAGVQDGAFFMPDEDDAGGVTRLLAFVVAPGLSQAALRAALRERIDPVFMPRPLLLVERLPRNSTGKLPREALQALAQAHDQTGRGRHAG</sequence>
<feature type="domain" description="AMP-binding enzyme C-terminal" evidence="8">
    <location>
        <begin position="380"/>
        <end position="434"/>
    </location>
</feature>
<evidence type="ECO:0000256" key="3">
    <source>
        <dbReference type="ARBA" id="ARBA00022598"/>
    </source>
</evidence>
<gene>
    <name evidence="9" type="ORF">EUB48_01130</name>
</gene>
<evidence type="ECO:0000256" key="1">
    <source>
        <dbReference type="ARBA" id="ARBA00004170"/>
    </source>
</evidence>
<keyword evidence="10" id="KW-1185">Reference proteome</keyword>
<dbReference type="Pfam" id="PF00501">
    <property type="entry name" value="AMP-binding"/>
    <property type="match status" value="1"/>
</dbReference>
<evidence type="ECO:0000259" key="7">
    <source>
        <dbReference type="Pfam" id="PF00501"/>
    </source>
</evidence>
<evidence type="ECO:0000313" key="10">
    <source>
        <dbReference type="Proteomes" id="UP000316798"/>
    </source>
</evidence>
<evidence type="ECO:0000256" key="5">
    <source>
        <dbReference type="ARBA" id="ARBA00039545"/>
    </source>
</evidence>
<dbReference type="GO" id="GO:0004467">
    <property type="term" value="F:long-chain fatty acid-CoA ligase activity"/>
    <property type="evidence" value="ECO:0007669"/>
    <property type="project" value="UniProtKB-EC"/>
</dbReference>
<dbReference type="Gene3D" id="3.40.50.12780">
    <property type="entry name" value="N-terminal domain of ligase-like"/>
    <property type="match status" value="1"/>
</dbReference>
<comment type="subcellular location">
    <subcellularLocation>
        <location evidence="1">Membrane</location>
        <topology evidence="1">Peripheral membrane protein</topology>
    </subcellularLocation>
</comment>
<comment type="pathway">
    <text evidence="2">Lipid metabolism; fatty acid beta-oxidation.</text>
</comment>
<dbReference type="InterPro" id="IPR025110">
    <property type="entry name" value="AMP-bd_C"/>
</dbReference>
<dbReference type="EMBL" id="CP035503">
    <property type="protein sequence ID" value="QDL36049.1"/>
    <property type="molecule type" value="Genomic_DNA"/>
</dbReference>
<dbReference type="InterPro" id="IPR042099">
    <property type="entry name" value="ANL_N_sf"/>
</dbReference>
<protein>
    <recommendedName>
        <fullName evidence="5">Long-chain-fatty-acid--CoA ligase</fullName>
        <ecNumber evidence="4">6.2.1.3</ecNumber>
    </recommendedName>
    <alternativeName>
        <fullName evidence="6">Long-chain acyl-CoA synthetase</fullName>
    </alternativeName>
</protein>
<evidence type="ECO:0000256" key="4">
    <source>
        <dbReference type="ARBA" id="ARBA00026121"/>
    </source>
</evidence>
<dbReference type="Gene3D" id="3.30.300.30">
    <property type="match status" value="1"/>
</dbReference>
<name>A0A515D6L3_9BURK</name>
<evidence type="ECO:0000259" key="8">
    <source>
        <dbReference type="Pfam" id="PF13193"/>
    </source>
</evidence>
<reference evidence="9 10" key="1">
    <citation type="submission" date="2019-01" db="EMBL/GenBank/DDBJ databases">
        <title>Genomic insights into a novel species Rhodoferax sp.</title>
        <authorList>
            <person name="Jin L."/>
        </authorList>
    </citation>
    <scope>NUCLEOTIDE SEQUENCE [LARGE SCALE GENOMIC DNA]</scope>
    <source>
        <strain evidence="9 10">CHu59-6-5</strain>
    </source>
</reference>
<dbReference type="InterPro" id="IPR050237">
    <property type="entry name" value="ATP-dep_AMP-bd_enzyme"/>
</dbReference>
<keyword evidence="3" id="KW-0436">Ligase</keyword>
<feature type="domain" description="AMP-dependent synthetase/ligase" evidence="7">
    <location>
        <begin position="23"/>
        <end position="298"/>
    </location>
</feature>
<dbReference type="EC" id="6.2.1.3" evidence="4"/>
<evidence type="ECO:0000313" key="9">
    <source>
        <dbReference type="EMBL" id="QDL36049.1"/>
    </source>
</evidence>
<organism evidence="9 10">
    <name type="scientific">Rhodoferax sediminis</name>
    <dbReference type="NCBI Taxonomy" id="2509614"/>
    <lineage>
        <taxon>Bacteria</taxon>
        <taxon>Pseudomonadati</taxon>
        <taxon>Pseudomonadota</taxon>
        <taxon>Betaproteobacteria</taxon>
        <taxon>Burkholderiales</taxon>
        <taxon>Comamonadaceae</taxon>
        <taxon>Rhodoferax</taxon>
    </lineage>
</organism>
<dbReference type="KEGG" id="rhf:EUB48_01130"/>
<dbReference type="GO" id="GO:0016020">
    <property type="term" value="C:membrane"/>
    <property type="evidence" value="ECO:0007669"/>
    <property type="project" value="UniProtKB-SubCell"/>
</dbReference>
<accession>A0A515D6L3</accession>
<proteinExistence type="predicted"/>